<accession>A0A7E4VQZ1</accession>
<dbReference type="PANTHER" id="PTHR18901">
    <property type="entry name" value="2-DEOXYGLUCOSE-6-PHOSPHATE PHOSPHATASE 2"/>
    <property type="match status" value="1"/>
</dbReference>
<dbReference type="SFLD" id="SFLDG01129">
    <property type="entry name" value="C1.5:_HAD__Beta-PGM__Phosphata"/>
    <property type="match status" value="1"/>
</dbReference>
<dbReference type="NCBIfam" id="TIGR01509">
    <property type="entry name" value="HAD-SF-IA-v3"/>
    <property type="match status" value="1"/>
</dbReference>
<dbReference type="InterPro" id="IPR006439">
    <property type="entry name" value="HAD-SF_hydro_IA"/>
</dbReference>
<dbReference type="Gene3D" id="1.10.150.240">
    <property type="entry name" value="Putative phosphatase, domain 2"/>
    <property type="match status" value="1"/>
</dbReference>
<dbReference type="Gene3D" id="3.40.50.1000">
    <property type="entry name" value="HAD superfamily/HAD-like"/>
    <property type="match status" value="1"/>
</dbReference>
<dbReference type="Pfam" id="PF00702">
    <property type="entry name" value="Hydrolase"/>
    <property type="match status" value="1"/>
</dbReference>
<dbReference type="InterPro" id="IPR023198">
    <property type="entry name" value="PGP-like_dom2"/>
</dbReference>
<dbReference type="WBParaSite" id="Pan_g23100.t1">
    <property type="protein sequence ID" value="Pan_g23100.t1"/>
    <property type="gene ID" value="Pan_g23100"/>
</dbReference>
<dbReference type="SUPFAM" id="SSF56784">
    <property type="entry name" value="HAD-like"/>
    <property type="match status" value="1"/>
</dbReference>
<dbReference type="SFLD" id="SFLDS00003">
    <property type="entry name" value="Haloacid_Dehalogenase"/>
    <property type="match status" value="1"/>
</dbReference>
<evidence type="ECO:0000313" key="2">
    <source>
        <dbReference type="WBParaSite" id="Pan_g23100.t1"/>
    </source>
</evidence>
<proteinExistence type="predicted"/>
<dbReference type="GO" id="GO:0016791">
    <property type="term" value="F:phosphatase activity"/>
    <property type="evidence" value="ECO:0007669"/>
    <property type="project" value="TreeGrafter"/>
</dbReference>
<protein>
    <submittedName>
        <fullName evidence="2">HAD hydrolase, family IA, variant 3</fullName>
    </submittedName>
</protein>
<name>A0A7E4VQZ1_PANRE</name>
<dbReference type="AlphaFoldDB" id="A0A7E4VQZ1"/>
<dbReference type="PANTHER" id="PTHR18901:SF38">
    <property type="entry name" value="PSEUDOURIDINE-5'-PHOSPHATASE"/>
    <property type="match status" value="1"/>
</dbReference>
<organism evidence="1 2">
    <name type="scientific">Panagrellus redivivus</name>
    <name type="common">Microworm</name>
    <dbReference type="NCBI Taxonomy" id="6233"/>
    <lineage>
        <taxon>Eukaryota</taxon>
        <taxon>Metazoa</taxon>
        <taxon>Ecdysozoa</taxon>
        <taxon>Nematoda</taxon>
        <taxon>Chromadorea</taxon>
        <taxon>Rhabditida</taxon>
        <taxon>Tylenchina</taxon>
        <taxon>Panagrolaimomorpha</taxon>
        <taxon>Panagrolaimoidea</taxon>
        <taxon>Panagrolaimidae</taxon>
        <taxon>Panagrellus</taxon>
    </lineage>
</organism>
<reference evidence="1" key="1">
    <citation type="journal article" date="2013" name="Genetics">
        <title>The draft genome and transcriptome of Panagrellus redivivus are shaped by the harsh demands of a free-living lifestyle.</title>
        <authorList>
            <person name="Srinivasan J."/>
            <person name="Dillman A.R."/>
            <person name="Macchietto M.G."/>
            <person name="Heikkinen L."/>
            <person name="Lakso M."/>
            <person name="Fracchia K.M."/>
            <person name="Antoshechkin I."/>
            <person name="Mortazavi A."/>
            <person name="Wong G."/>
            <person name="Sternberg P.W."/>
        </authorList>
    </citation>
    <scope>NUCLEOTIDE SEQUENCE [LARGE SCALE GENOMIC DNA]</scope>
    <source>
        <strain evidence="1">MT8872</strain>
    </source>
</reference>
<dbReference type="InterPro" id="IPR036412">
    <property type="entry name" value="HAD-like_sf"/>
</dbReference>
<dbReference type="InterPro" id="IPR023214">
    <property type="entry name" value="HAD_sf"/>
</dbReference>
<dbReference type="Proteomes" id="UP000492821">
    <property type="component" value="Unassembled WGS sequence"/>
</dbReference>
<evidence type="ECO:0000313" key="1">
    <source>
        <dbReference type="Proteomes" id="UP000492821"/>
    </source>
</evidence>
<reference evidence="2" key="2">
    <citation type="submission" date="2020-10" db="UniProtKB">
        <authorList>
            <consortium name="WormBaseParasite"/>
        </authorList>
    </citation>
    <scope>IDENTIFICATION</scope>
</reference>
<sequence length="235" mass="26036">MPTITHVIFDYDGILQNTEQAYYDAYDAALKKHGRSFNNVLKHSIMGRKRHEAFDHILSEVGLTGKITHEEFGRDHDVVLDAIVAQTPLLPGAEKLTDHLIKHGIHVAICTGSNNEEFAFKTVNFKDFVAKFPVKVLSGSDPEVKRGKPAPDPYLVTMKRFAVPPKSAANVLVFEDSINGARSGIAAGCATIFIPQKEFITHDWAERTADVQQQASEVLTSLEEFDPVKYGIPGY</sequence>
<keyword evidence="1" id="KW-1185">Reference proteome</keyword>